<dbReference type="InterPro" id="IPR032095">
    <property type="entry name" value="Sacchrp_dh-like_C"/>
</dbReference>
<dbReference type="PANTHER" id="PTHR11133">
    <property type="entry name" value="SACCHAROPINE DEHYDROGENASE"/>
    <property type="match status" value="1"/>
</dbReference>
<evidence type="ECO:0000259" key="3">
    <source>
        <dbReference type="Pfam" id="PF16653"/>
    </source>
</evidence>
<accession>A0A5N7CIC8</accession>
<reference evidence="4" key="1">
    <citation type="submission" date="2019-04" db="EMBL/GenBank/DDBJ databases">
        <title>Friends and foes A comparative genomics studyof 23 Aspergillus species from section Flavi.</title>
        <authorList>
            <consortium name="DOE Joint Genome Institute"/>
            <person name="Kjaerbolling I."/>
            <person name="Vesth T."/>
            <person name="Frisvad J.C."/>
            <person name="Nybo J.L."/>
            <person name="Theobald S."/>
            <person name="Kildgaard S."/>
            <person name="Isbrandt T."/>
            <person name="Kuo A."/>
            <person name="Sato A."/>
            <person name="Lyhne E.K."/>
            <person name="Kogle M.E."/>
            <person name="Wiebenga A."/>
            <person name="Kun R.S."/>
            <person name="Lubbers R.J."/>
            <person name="Makela M.R."/>
            <person name="Barry K."/>
            <person name="Chovatia M."/>
            <person name="Clum A."/>
            <person name="Daum C."/>
            <person name="Haridas S."/>
            <person name="He G."/>
            <person name="LaButti K."/>
            <person name="Lipzen A."/>
            <person name="Mondo S."/>
            <person name="Riley R."/>
            <person name="Salamov A."/>
            <person name="Simmons B.A."/>
            <person name="Magnuson J.K."/>
            <person name="Henrissat B."/>
            <person name="Mortensen U.H."/>
            <person name="Larsen T.O."/>
            <person name="Devries R.P."/>
            <person name="Grigoriev I.V."/>
            <person name="Machida M."/>
            <person name="Baker S.E."/>
            <person name="Andersen M.R."/>
        </authorList>
    </citation>
    <scope>NUCLEOTIDE SEQUENCE [LARGE SCALE GENOMIC DNA]</scope>
    <source>
        <strain evidence="4">IBT 14317</strain>
    </source>
</reference>
<feature type="domain" description="Saccharopine dehydrogenase-like C-terminal" evidence="3">
    <location>
        <begin position="89"/>
        <end position="326"/>
    </location>
</feature>
<gene>
    <name evidence="4" type="ORF">BDV23DRAFT_169844</name>
</gene>
<dbReference type="SUPFAM" id="SSF55347">
    <property type="entry name" value="Glyceraldehyde-3-phosphate dehydrogenase-like, C-terminal domain"/>
    <property type="match status" value="1"/>
</dbReference>
<keyword evidence="2" id="KW-0457">Lysine biosynthesis</keyword>
<dbReference type="Proteomes" id="UP000326877">
    <property type="component" value="Unassembled WGS sequence"/>
</dbReference>
<dbReference type="Gene3D" id="3.30.360.10">
    <property type="entry name" value="Dihydrodipicolinate Reductase, domain 2"/>
    <property type="match status" value="1"/>
</dbReference>
<evidence type="ECO:0000256" key="1">
    <source>
        <dbReference type="ARBA" id="ARBA00023002"/>
    </source>
</evidence>
<name>A0A5N7CIC8_PETAA</name>
<organism evidence="4">
    <name type="scientific">Petromyces alliaceus</name>
    <name type="common">Aspergillus alliaceus</name>
    <dbReference type="NCBI Taxonomy" id="209559"/>
    <lineage>
        <taxon>Eukaryota</taxon>
        <taxon>Fungi</taxon>
        <taxon>Dikarya</taxon>
        <taxon>Ascomycota</taxon>
        <taxon>Pezizomycotina</taxon>
        <taxon>Eurotiomycetes</taxon>
        <taxon>Eurotiomycetidae</taxon>
        <taxon>Eurotiales</taxon>
        <taxon>Aspergillaceae</taxon>
        <taxon>Aspergillus</taxon>
        <taxon>Aspergillus subgen. Circumdati</taxon>
    </lineage>
</organism>
<dbReference type="OrthoDB" id="10059875at2759"/>
<dbReference type="GO" id="GO:0019878">
    <property type="term" value="P:lysine biosynthetic process via aminoadipic acid"/>
    <property type="evidence" value="ECO:0007669"/>
    <property type="project" value="TreeGrafter"/>
</dbReference>
<keyword evidence="1" id="KW-0560">Oxidoreductase</keyword>
<dbReference type="GO" id="GO:0004753">
    <property type="term" value="F:saccharopine dehydrogenase activity"/>
    <property type="evidence" value="ECO:0007669"/>
    <property type="project" value="TreeGrafter"/>
</dbReference>
<keyword evidence="2" id="KW-0028">Amino-acid biosynthesis</keyword>
<protein>
    <recommendedName>
        <fullName evidence="3">Saccharopine dehydrogenase-like C-terminal domain-containing protein</fullName>
    </recommendedName>
</protein>
<dbReference type="Gene3D" id="3.40.50.720">
    <property type="entry name" value="NAD(P)-binding Rossmann-like Domain"/>
    <property type="match status" value="1"/>
</dbReference>
<dbReference type="EMBL" id="ML735226">
    <property type="protein sequence ID" value="KAE8393952.1"/>
    <property type="molecule type" value="Genomic_DNA"/>
</dbReference>
<dbReference type="InterPro" id="IPR051168">
    <property type="entry name" value="AASS"/>
</dbReference>
<dbReference type="PANTHER" id="PTHR11133:SF22">
    <property type="entry name" value="ALPHA-AMINOADIPIC SEMIALDEHYDE SYNTHASE, MITOCHONDRIAL"/>
    <property type="match status" value="1"/>
</dbReference>
<evidence type="ECO:0000256" key="2">
    <source>
        <dbReference type="ARBA" id="ARBA00023154"/>
    </source>
</evidence>
<dbReference type="Pfam" id="PF16653">
    <property type="entry name" value="Sacchrp_dh_C"/>
    <property type="match status" value="1"/>
</dbReference>
<evidence type="ECO:0000313" key="4">
    <source>
        <dbReference type="EMBL" id="KAE8393952.1"/>
    </source>
</evidence>
<dbReference type="AlphaFoldDB" id="A0A5N7CIC8"/>
<sequence length="335" mass="37145">MNICTSCPFDTISQTPLIARILLVELSSLHFLQVRSSRVSILLCYHVHPSIHTYTLSRCHTQLPWIFLTLWALHNQVKAAGVIIPSEIGQDPGIDPLYAVKTTEMRFTMRNSDNPLGYKFSWSPRSRLLALLNPAQWYLDGNLVTVEGFNLVGYANRDTVGFLGVLPYPRSQLAPQLLRLPQSTSEALLQDIVAQRVASLLSGEERDRILTNLRWVRLFSSTTLVEARGTPLDTSCALFERKMAYSPGERDMIILQNETRSSTLVGYGEPSAPGSLSAMAKLVGLPCAVRVLAVLEGRIEEKGMVAPWTSPEIAASLREALETCFGIKLKESVFG</sequence>
<dbReference type="GO" id="GO:0005737">
    <property type="term" value="C:cytoplasm"/>
    <property type="evidence" value="ECO:0007669"/>
    <property type="project" value="TreeGrafter"/>
</dbReference>
<proteinExistence type="predicted"/>